<dbReference type="Pfam" id="PF01300">
    <property type="entry name" value="Sua5_yciO_yrdC"/>
    <property type="match status" value="1"/>
</dbReference>
<evidence type="ECO:0000256" key="14">
    <source>
        <dbReference type="PIRSR" id="PIRSR004930-1"/>
    </source>
</evidence>
<evidence type="ECO:0000313" key="17">
    <source>
        <dbReference type="Proteomes" id="UP000192813"/>
    </source>
</evidence>
<evidence type="ECO:0000256" key="7">
    <source>
        <dbReference type="ARBA" id="ARBA00022694"/>
    </source>
</evidence>
<keyword evidence="10 13" id="KW-0067">ATP-binding</keyword>
<gene>
    <name evidence="16" type="ORF">A6J77_008210</name>
</gene>
<evidence type="ECO:0000259" key="15">
    <source>
        <dbReference type="PROSITE" id="PS51163"/>
    </source>
</evidence>
<feature type="binding site" evidence="14">
    <location>
        <position position="180"/>
    </location>
    <ligand>
        <name>L-threonine</name>
        <dbReference type="ChEBI" id="CHEBI:57926"/>
    </ligand>
</feature>
<dbReference type="EMBL" id="NBTM02000001">
    <property type="protein sequence ID" value="PNL92212.1"/>
    <property type="molecule type" value="Genomic_DNA"/>
</dbReference>
<dbReference type="GO" id="GO:0008033">
    <property type="term" value="P:tRNA processing"/>
    <property type="evidence" value="ECO:0007669"/>
    <property type="project" value="UniProtKB-KW"/>
</dbReference>
<keyword evidence="6 13" id="KW-0808">Transferase</keyword>
<reference evidence="17" key="1">
    <citation type="submission" date="2017-12" db="EMBL/GenBank/DDBJ databases">
        <title>FDA dAtabase for Regulatory Grade micrObial Sequences (FDA-ARGOS): Supporting development and validation of Infectious Disease Dx tests.</title>
        <authorList>
            <person name="Hoffmann M."/>
            <person name="Allard M."/>
            <person name="Evans P."/>
            <person name="Brown E."/>
            <person name="Tallon L."/>
            <person name="Sadzewicz L."/>
            <person name="Sengamalay N."/>
            <person name="Ott S."/>
            <person name="Godinez A."/>
            <person name="Nagaraj S."/>
            <person name="Vavikolanu K."/>
            <person name="Aluvathingal J."/>
            <person name="Nadendla S."/>
            <person name="Sichtig H."/>
        </authorList>
    </citation>
    <scope>NUCLEOTIDE SEQUENCE [LARGE SCALE GENOMIC DNA]</scope>
    <source>
        <strain evidence="17">FDAARGOS_249</strain>
    </source>
</reference>
<dbReference type="GO" id="GO:0061710">
    <property type="term" value="F:L-threonylcarbamoyladenylate synthase"/>
    <property type="evidence" value="ECO:0007669"/>
    <property type="project" value="UniProtKB-EC"/>
</dbReference>
<dbReference type="PANTHER" id="PTHR17490">
    <property type="entry name" value="SUA5"/>
    <property type="match status" value="1"/>
</dbReference>
<evidence type="ECO:0000256" key="1">
    <source>
        <dbReference type="ARBA" id="ARBA00004496"/>
    </source>
</evidence>
<evidence type="ECO:0000256" key="10">
    <source>
        <dbReference type="ARBA" id="ARBA00022840"/>
    </source>
</evidence>
<dbReference type="GO" id="GO:0003725">
    <property type="term" value="F:double-stranded RNA binding"/>
    <property type="evidence" value="ECO:0007669"/>
    <property type="project" value="UniProtKB-UniRule"/>
</dbReference>
<feature type="binding site" evidence="14">
    <location>
        <position position="29"/>
    </location>
    <ligand>
        <name>L-threonine</name>
        <dbReference type="ChEBI" id="CHEBI:57926"/>
    </ligand>
</feature>
<dbReference type="InterPro" id="IPR006070">
    <property type="entry name" value="Sua5-like_dom"/>
</dbReference>
<comment type="caution">
    <text evidence="16">The sequence shown here is derived from an EMBL/GenBank/DDBJ whole genome shotgun (WGS) entry which is preliminary data.</text>
</comment>
<keyword evidence="9 13" id="KW-0547">Nucleotide-binding</keyword>
<evidence type="ECO:0000256" key="8">
    <source>
        <dbReference type="ARBA" id="ARBA00022695"/>
    </source>
</evidence>
<evidence type="ECO:0000256" key="2">
    <source>
        <dbReference type="ARBA" id="ARBA00007663"/>
    </source>
</evidence>
<evidence type="ECO:0000256" key="9">
    <source>
        <dbReference type="ARBA" id="ARBA00022741"/>
    </source>
</evidence>
<feature type="binding site" evidence="14">
    <location>
        <position position="52"/>
    </location>
    <ligand>
        <name>ATP</name>
        <dbReference type="ChEBI" id="CHEBI:30616"/>
    </ligand>
</feature>
<evidence type="ECO:0000256" key="6">
    <source>
        <dbReference type="ARBA" id="ARBA00022679"/>
    </source>
</evidence>
<keyword evidence="5 13" id="KW-0963">Cytoplasm</keyword>
<proteinExistence type="inferred from homology"/>
<keyword evidence="8 13" id="KW-0548">Nucleotidyltransferase</keyword>
<feature type="binding site" evidence="14">
    <location>
        <position position="142"/>
    </location>
    <ligand>
        <name>L-threonine</name>
        <dbReference type="ChEBI" id="CHEBI:57926"/>
    </ligand>
</feature>
<dbReference type="GO" id="GO:0005524">
    <property type="term" value="F:ATP binding"/>
    <property type="evidence" value="ECO:0007669"/>
    <property type="project" value="UniProtKB-UniRule"/>
</dbReference>
<dbReference type="RefSeq" id="WP_083069811.1">
    <property type="nucleotide sequence ID" value="NZ_JALXKY010000007.1"/>
</dbReference>
<dbReference type="PANTHER" id="PTHR17490:SF16">
    <property type="entry name" value="THREONYLCARBAMOYL-AMP SYNTHASE"/>
    <property type="match status" value="1"/>
</dbReference>
<comment type="catalytic activity">
    <reaction evidence="12 13">
        <text>L-threonine + hydrogencarbonate + ATP = L-threonylcarbamoyladenylate + diphosphate + H2O</text>
        <dbReference type="Rhea" id="RHEA:36407"/>
        <dbReference type="ChEBI" id="CHEBI:15377"/>
        <dbReference type="ChEBI" id="CHEBI:17544"/>
        <dbReference type="ChEBI" id="CHEBI:30616"/>
        <dbReference type="ChEBI" id="CHEBI:33019"/>
        <dbReference type="ChEBI" id="CHEBI:57926"/>
        <dbReference type="ChEBI" id="CHEBI:73682"/>
        <dbReference type="EC" id="2.7.7.87"/>
    </reaction>
</comment>
<dbReference type="InterPro" id="IPR005145">
    <property type="entry name" value="Sua5_C"/>
</dbReference>
<evidence type="ECO:0000256" key="4">
    <source>
        <dbReference type="ARBA" id="ARBA00015492"/>
    </source>
</evidence>
<evidence type="ECO:0000256" key="11">
    <source>
        <dbReference type="ARBA" id="ARBA00029774"/>
    </source>
</evidence>
<feature type="binding site" evidence="14">
    <location>
        <position position="61"/>
    </location>
    <ligand>
        <name>L-threonine</name>
        <dbReference type="ChEBI" id="CHEBI:57926"/>
    </ligand>
</feature>
<keyword evidence="7 13" id="KW-0819">tRNA processing</keyword>
<evidence type="ECO:0000313" key="16">
    <source>
        <dbReference type="EMBL" id="PNL92212.1"/>
    </source>
</evidence>
<dbReference type="GO" id="GO:0000049">
    <property type="term" value="F:tRNA binding"/>
    <property type="evidence" value="ECO:0007669"/>
    <property type="project" value="TreeGrafter"/>
</dbReference>
<comment type="function">
    <text evidence="13">Required for the formation of a threonylcarbamoyl group on adenosine at position 37 (t(6)A37) in tRNAs that read codons beginning with adenine.</text>
</comment>
<comment type="subcellular location">
    <subcellularLocation>
        <location evidence="1 13">Cytoplasm</location>
    </subcellularLocation>
</comment>
<name>A0A2J9PPG2_9LACT</name>
<evidence type="ECO:0000256" key="5">
    <source>
        <dbReference type="ARBA" id="ARBA00022490"/>
    </source>
</evidence>
<dbReference type="PROSITE" id="PS51163">
    <property type="entry name" value="YRDC"/>
    <property type="match status" value="1"/>
</dbReference>
<accession>A0A2J9PPG2</accession>
<dbReference type="InterPro" id="IPR017945">
    <property type="entry name" value="DHBP_synth_RibB-like_a/b_dom"/>
</dbReference>
<sequence>MTKIIQASEIEEGAALLQDGQLVAFPTETVFGLGAIANNADAVKSVYAVKGRPSDNPLIVHIADPEDIFDYMIDDDPDRHDLIEKLTAQFWPGPLTLVVPVKPDTFPGVVTGGMDTVGIRLPDHGTTRALIRATGFPIVGPSANISGKPSPTQVAHVMHDFDGVIGGVVNAEPTRIGVESTVLDLTDSRGLIILRPGYITKSMLAEVVTDMPIYMGGTIANNAEEAPKAPGMKYIHYSPNQPVMAVSSDKMANVLADLSSQSIKVALATSENNFEKYKTSVASILSLGPTIETATQQLFAALRTFDDQENIQQIVVELYPDTEKNGAYRNRLIKASSTVVE</sequence>
<feature type="binding site" evidence="14">
    <location>
        <position position="120"/>
    </location>
    <ligand>
        <name>L-threonine</name>
        <dbReference type="ChEBI" id="CHEBI:57926"/>
    </ligand>
</feature>
<dbReference type="NCBIfam" id="TIGR00057">
    <property type="entry name" value="L-threonylcarbamoyladenylate synthase"/>
    <property type="match status" value="1"/>
</dbReference>
<feature type="binding site" evidence="14">
    <location>
        <position position="150"/>
    </location>
    <ligand>
        <name>ATP</name>
        <dbReference type="ChEBI" id="CHEBI:30616"/>
    </ligand>
</feature>
<dbReference type="InterPro" id="IPR050156">
    <property type="entry name" value="TC-AMP_synthase_SUA5"/>
</dbReference>
<comment type="similarity">
    <text evidence="2 13">Belongs to the SUA5 family.</text>
</comment>
<dbReference type="InterPro" id="IPR038385">
    <property type="entry name" value="Sua5/YwlC_C"/>
</dbReference>
<dbReference type="Proteomes" id="UP000192813">
    <property type="component" value="Unassembled WGS sequence"/>
</dbReference>
<dbReference type="Gene3D" id="3.90.870.10">
    <property type="entry name" value="DHBP synthase"/>
    <property type="match status" value="1"/>
</dbReference>
<dbReference type="InterPro" id="IPR010923">
    <property type="entry name" value="T(6)A37_SUA5"/>
</dbReference>
<dbReference type="GO" id="GO:0005737">
    <property type="term" value="C:cytoplasm"/>
    <property type="evidence" value="ECO:0007669"/>
    <property type="project" value="UniProtKB-SubCell"/>
</dbReference>
<feature type="binding site" evidence="14">
    <location>
        <position position="56"/>
    </location>
    <ligand>
        <name>ATP</name>
        <dbReference type="ChEBI" id="CHEBI:30616"/>
    </ligand>
</feature>
<dbReference type="EC" id="2.7.7.87" evidence="3 13"/>
<evidence type="ECO:0000256" key="13">
    <source>
        <dbReference type="PIRNR" id="PIRNR004930"/>
    </source>
</evidence>
<dbReference type="SUPFAM" id="SSF55821">
    <property type="entry name" value="YrdC/RibB"/>
    <property type="match status" value="1"/>
</dbReference>
<dbReference type="GO" id="GO:0006450">
    <property type="term" value="P:regulation of translational fidelity"/>
    <property type="evidence" value="ECO:0007669"/>
    <property type="project" value="TreeGrafter"/>
</dbReference>
<dbReference type="Pfam" id="PF03481">
    <property type="entry name" value="Sua5_C"/>
    <property type="match status" value="1"/>
</dbReference>
<feature type="binding site" evidence="14">
    <location>
        <position position="195"/>
    </location>
    <ligand>
        <name>ATP</name>
        <dbReference type="ChEBI" id="CHEBI:30616"/>
    </ligand>
</feature>
<evidence type="ECO:0000256" key="12">
    <source>
        <dbReference type="ARBA" id="ARBA00048366"/>
    </source>
</evidence>
<protein>
    <recommendedName>
        <fullName evidence="4 13">Threonylcarbamoyl-AMP synthase</fullName>
        <shortName evidence="13">TC-AMP synthase</shortName>
        <ecNumber evidence="3 13">2.7.7.87</ecNumber>
    </recommendedName>
    <alternativeName>
        <fullName evidence="11 13">L-threonylcarbamoyladenylate synthase</fullName>
    </alternativeName>
</protein>
<feature type="binding site" evidence="14">
    <location>
        <position position="237"/>
    </location>
    <ligand>
        <name>ATP</name>
        <dbReference type="ChEBI" id="CHEBI:30616"/>
    </ligand>
</feature>
<organism evidence="16 17">
    <name type="scientific">Aerococcus viridans</name>
    <dbReference type="NCBI Taxonomy" id="1377"/>
    <lineage>
        <taxon>Bacteria</taxon>
        <taxon>Bacillati</taxon>
        <taxon>Bacillota</taxon>
        <taxon>Bacilli</taxon>
        <taxon>Lactobacillales</taxon>
        <taxon>Aerococcaceae</taxon>
        <taxon>Aerococcus</taxon>
    </lineage>
</organism>
<dbReference type="AlphaFoldDB" id="A0A2J9PPG2"/>
<dbReference type="Gene3D" id="3.40.50.11030">
    <property type="entry name" value="Threonylcarbamoyl-AMP synthase, C-terminal domain"/>
    <property type="match status" value="1"/>
</dbReference>
<evidence type="ECO:0000256" key="3">
    <source>
        <dbReference type="ARBA" id="ARBA00012584"/>
    </source>
</evidence>
<feature type="binding site" evidence="14">
    <location>
        <position position="116"/>
    </location>
    <ligand>
        <name>ATP</name>
        <dbReference type="ChEBI" id="CHEBI:30616"/>
    </ligand>
</feature>
<dbReference type="PIRSF" id="PIRSF004930">
    <property type="entry name" value="Tln_factor_SUA5"/>
    <property type="match status" value="1"/>
</dbReference>
<feature type="domain" description="YrdC-like" evidence="15">
    <location>
        <begin position="7"/>
        <end position="199"/>
    </location>
</feature>